<dbReference type="Proteomes" id="UP000813463">
    <property type="component" value="Chromosome 4"/>
</dbReference>
<evidence type="ECO:0000259" key="1">
    <source>
        <dbReference type="Pfam" id="PF14244"/>
    </source>
</evidence>
<organism evidence="2 3">
    <name type="scientific">Spinacia oleracea</name>
    <name type="common">Spinach</name>
    <dbReference type="NCBI Taxonomy" id="3562"/>
    <lineage>
        <taxon>Eukaryota</taxon>
        <taxon>Viridiplantae</taxon>
        <taxon>Streptophyta</taxon>
        <taxon>Embryophyta</taxon>
        <taxon>Tracheophyta</taxon>
        <taxon>Spermatophyta</taxon>
        <taxon>Magnoliopsida</taxon>
        <taxon>eudicotyledons</taxon>
        <taxon>Gunneridae</taxon>
        <taxon>Pentapetalae</taxon>
        <taxon>Caryophyllales</taxon>
        <taxon>Chenopodiaceae</taxon>
        <taxon>Chenopodioideae</taxon>
        <taxon>Anserineae</taxon>
        <taxon>Spinacia</taxon>
    </lineage>
</organism>
<proteinExistence type="predicted"/>
<sequence length="375" mass="42483">MAVGDEVPQNSESQTNHHNTVSNCFNDPLFLAPSDNSNTPLVSVLFNGDNYLGWSKNVKRALSVKNKLGFIEGFMKKPSATDKDYQRWIRCDFMVIGWILASMKPEIAENFNLVNSSEILWTEVEESYGQSNGPQIYQLKKELDGLRQQNLTVLLYYNKMKKLWDKLKELRSFPECNCGALNSCTCNFLKRLSDFESEEKVMQLLLGLNSGFDNTITNVLSTDPIPTVNRTFSILQQVEKQKEISGLADMTTEVSALAAQKFQRSGQKFHSNFLTGGKRDWKKEKQGRLCDYCKAKSHTRDQCFKLIGYPDWYMDGNNSKNGGNVRVAAHVNVENEEIFDTPLDEPGESSKGQGNLQLNADMMNMICKEVMKAIV</sequence>
<accession>A0A9R0I8W0</accession>
<reference evidence="3" key="2">
    <citation type="submission" date="2025-08" db="UniProtKB">
        <authorList>
            <consortium name="RefSeq"/>
        </authorList>
    </citation>
    <scope>IDENTIFICATION</scope>
    <source>
        <tissue evidence="3">Leaf</tissue>
    </source>
</reference>
<keyword evidence="2" id="KW-1185">Reference proteome</keyword>
<dbReference type="AlphaFoldDB" id="A0A9R0I8W0"/>
<feature type="domain" description="Retrotransposon Copia-like N-terminal" evidence="1">
    <location>
        <begin position="33"/>
        <end position="79"/>
    </location>
</feature>
<dbReference type="PANTHER" id="PTHR37610:SF40">
    <property type="entry name" value="OS01G0909600 PROTEIN"/>
    <property type="match status" value="1"/>
</dbReference>
<evidence type="ECO:0000313" key="2">
    <source>
        <dbReference type="Proteomes" id="UP000813463"/>
    </source>
</evidence>
<dbReference type="GeneID" id="110783606"/>
<dbReference type="KEGG" id="soe:110783606"/>
<protein>
    <recommendedName>
        <fullName evidence="1">Retrotransposon Copia-like N-terminal domain-containing protein</fullName>
    </recommendedName>
</protein>
<reference evidence="2" key="1">
    <citation type="journal article" date="2021" name="Nat. Commun.">
        <title>Genomic analyses provide insights into spinach domestication and the genetic basis of agronomic traits.</title>
        <authorList>
            <person name="Cai X."/>
            <person name="Sun X."/>
            <person name="Xu C."/>
            <person name="Sun H."/>
            <person name="Wang X."/>
            <person name="Ge C."/>
            <person name="Zhang Z."/>
            <person name="Wang Q."/>
            <person name="Fei Z."/>
            <person name="Jiao C."/>
            <person name="Wang Q."/>
        </authorList>
    </citation>
    <scope>NUCLEOTIDE SEQUENCE [LARGE SCALE GENOMIC DNA]</scope>
    <source>
        <strain evidence="2">cv. Varoflay</strain>
    </source>
</reference>
<dbReference type="Pfam" id="PF14244">
    <property type="entry name" value="Retrotran_gag_3"/>
    <property type="match status" value="1"/>
</dbReference>
<dbReference type="InterPro" id="IPR029472">
    <property type="entry name" value="Copia-like_N"/>
</dbReference>
<name>A0A9R0I8W0_SPIOL</name>
<evidence type="ECO:0000313" key="3">
    <source>
        <dbReference type="RefSeq" id="XP_021843649.2"/>
    </source>
</evidence>
<dbReference type="RefSeq" id="XP_021843649.2">
    <property type="nucleotide sequence ID" value="XM_021987957.2"/>
</dbReference>
<gene>
    <name evidence="3" type="primary">LOC110783606</name>
</gene>
<dbReference type="PANTHER" id="PTHR37610">
    <property type="entry name" value="CCHC-TYPE DOMAIN-CONTAINING PROTEIN"/>
    <property type="match status" value="1"/>
</dbReference>